<dbReference type="InterPro" id="IPR050680">
    <property type="entry name" value="YpeA/RimI_acetyltransf"/>
</dbReference>
<dbReference type="Proteomes" id="UP000271683">
    <property type="component" value="Unassembled WGS sequence"/>
</dbReference>
<reference evidence="4 5" key="1">
    <citation type="submission" date="2018-11" db="EMBL/GenBank/DDBJ databases">
        <title>Sequencing the genomes of 1000 actinobacteria strains.</title>
        <authorList>
            <person name="Klenk H.-P."/>
        </authorList>
    </citation>
    <scope>NUCLEOTIDE SEQUENCE [LARGE SCALE GENOMIC DNA]</scope>
    <source>
        <strain evidence="4 5">DSM 43634</strain>
    </source>
</reference>
<evidence type="ECO:0000256" key="2">
    <source>
        <dbReference type="ARBA" id="ARBA00023315"/>
    </source>
</evidence>
<evidence type="ECO:0000313" key="4">
    <source>
        <dbReference type="EMBL" id="ROP29397.1"/>
    </source>
</evidence>
<evidence type="ECO:0000313" key="5">
    <source>
        <dbReference type="Proteomes" id="UP000271683"/>
    </source>
</evidence>
<proteinExistence type="predicted"/>
<dbReference type="SUPFAM" id="SSF55729">
    <property type="entry name" value="Acyl-CoA N-acyltransferases (Nat)"/>
    <property type="match status" value="1"/>
</dbReference>
<gene>
    <name evidence="4" type="ORF">EDD30_2190</name>
</gene>
<evidence type="ECO:0000256" key="1">
    <source>
        <dbReference type="ARBA" id="ARBA00022679"/>
    </source>
</evidence>
<name>A0A3N1GGL0_9ACTN</name>
<evidence type="ECO:0000259" key="3">
    <source>
        <dbReference type="PROSITE" id="PS51186"/>
    </source>
</evidence>
<dbReference type="CDD" id="cd04301">
    <property type="entry name" value="NAT_SF"/>
    <property type="match status" value="1"/>
</dbReference>
<dbReference type="PANTHER" id="PTHR43420">
    <property type="entry name" value="ACETYLTRANSFERASE"/>
    <property type="match status" value="1"/>
</dbReference>
<dbReference type="InterPro" id="IPR016181">
    <property type="entry name" value="Acyl_CoA_acyltransferase"/>
</dbReference>
<feature type="domain" description="N-acetyltransferase" evidence="3">
    <location>
        <begin position="15"/>
        <end position="152"/>
    </location>
</feature>
<comment type="caution">
    <text evidence="4">The sequence shown here is derived from an EMBL/GenBank/DDBJ whole genome shotgun (WGS) entry which is preliminary data.</text>
</comment>
<dbReference type="RefSeq" id="WP_170047303.1">
    <property type="nucleotide sequence ID" value="NZ_RJKL01000001.1"/>
</dbReference>
<protein>
    <submittedName>
        <fullName evidence="4">GNAT family acetyltransferase</fullName>
    </submittedName>
</protein>
<dbReference type="InterPro" id="IPR000182">
    <property type="entry name" value="GNAT_dom"/>
</dbReference>
<keyword evidence="2" id="KW-0012">Acyltransferase</keyword>
<dbReference type="Gene3D" id="3.40.630.30">
    <property type="match status" value="1"/>
</dbReference>
<dbReference type="PANTHER" id="PTHR43420:SF47">
    <property type="entry name" value="N-ACETYLTRANSFERASE DOMAIN-CONTAINING PROTEIN"/>
    <property type="match status" value="1"/>
</dbReference>
<dbReference type="EMBL" id="RJKL01000001">
    <property type="protein sequence ID" value="ROP29397.1"/>
    <property type="molecule type" value="Genomic_DNA"/>
</dbReference>
<keyword evidence="1 4" id="KW-0808">Transferase</keyword>
<sequence length="152" mass="17180">MADVRLEPMTDAQFTTYRETAEQEYAQQAADSGAMSLPEALKKATDDFARLLPDGPASPEQFLWRAYADDADVGMIWLHITSRTAYIFDIVVDESHRRHGYGRAIMRAAEELCRDRGVESIGLNVFGRNAGARALYEQEGYEITSVQMRKRL</sequence>
<accession>A0A3N1GGL0</accession>
<dbReference type="PROSITE" id="PS51186">
    <property type="entry name" value="GNAT"/>
    <property type="match status" value="1"/>
</dbReference>
<dbReference type="GO" id="GO:0016747">
    <property type="term" value="F:acyltransferase activity, transferring groups other than amino-acyl groups"/>
    <property type="evidence" value="ECO:0007669"/>
    <property type="project" value="InterPro"/>
</dbReference>
<dbReference type="Pfam" id="PF00583">
    <property type="entry name" value="Acetyltransf_1"/>
    <property type="match status" value="1"/>
</dbReference>
<dbReference type="AlphaFoldDB" id="A0A3N1GGL0"/>
<organism evidence="4 5">
    <name type="scientific">Couchioplanes caeruleus</name>
    <dbReference type="NCBI Taxonomy" id="56438"/>
    <lineage>
        <taxon>Bacteria</taxon>
        <taxon>Bacillati</taxon>
        <taxon>Actinomycetota</taxon>
        <taxon>Actinomycetes</taxon>
        <taxon>Micromonosporales</taxon>
        <taxon>Micromonosporaceae</taxon>
        <taxon>Couchioplanes</taxon>
    </lineage>
</organism>